<protein>
    <submittedName>
        <fullName evidence="1">Head-tail adaptor</fullName>
    </submittedName>
</protein>
<dbReference type="AlphaFoldDB" id="A0A4V2SRQ2"/>
<dbReference type="Pfam" id="PF05521">
    <property type="entry name" value="Phage_HCP"/>
    <property type="match status" value="1"/>
</dbReference>
<accession>A0A4V2SRQ2</accession>
<sequence length="110" mass="11931">MIGRLDQKIEIERQVRTPDGAGGEVVAWAPIPADPSPWAKVTLLAGEEGALGAGVQARQRARFTIRARDDLRASDRIRWGGFLWNIEGHGRPVARALYQTITATAGELSA</sequence>
<dbReference type="InterPro" id="IPR038666">
    <property type="entry name" value="SSP1_head-tail_sf"/>
</dbReference>
<dbReference type="Gene3D" id="2.40.10.270">
    <property type="entry name" value="Bacteriophage SPP1 head-tail adaptor protein"/>
    <property type="match status" value="1"/>
</dbReference>
<reference evidence="1 2" key="1">
    <citation type="submission" date="2019-03" db="EMBL/GenBank/DDBJ databases">
        <title>Genomic Encyclopedia of Type Strains, Phase IV (KMG-IV): sequencing the most valuable type-strain genomes for metagenomic binning, comparative biology and taxonomic classification.</title>
        <authorList>
            <person name="Goeker M."/>
        </authorList>
    </citation>
    <scope>NUCLEOTIDE SEQUENCE [LARGE SCALE GENOMIC DNA]</scope>
    <source>
        <strain evidence="1 2">DSM 18063</strain>
    </source>
</reference>
<name>A0A4V2SRQ2_9RHOB</name>
<keyword evidence="2" id="KW-1185">Reference proteome</keyword>
<proteinExistence type="predicted"/>
<dbReference type="InterPro" id="IPR008767">
    <property type="entry name" value="Phage_SPP1_head-tail_adaptor"/>
</dbReference>
<comment type="caution">
    <text evidence="1">The sequence shown here is derived from an EMBL/GenBank/DDBJ whole genome shotgun (WGS) entry which is preliminary data.</text>
</comment>
<evidence type="ECO:0000313" key="1">
    <source>
        <dbReference type="EMBL" id="TCP43936.1"/>
    </source>
</evidence>
<evidence type="ECO:0000313" key="2">
    <source>
        <dbReference type="Proteomes" id="UP000294835"/>
    </source>
</evidence>
<dbReference type="OrthoDB" id="7478737at2"/>
<gene>
    <name evidence="1" type="ORF">EV662_10119</name>
</gene>
<dbReference type="Proteomes" id="UP000294835">
    <property type="component" value="Unassembled WGS sequence"/>
</dbReference>
<organism evidence="1 2">
    <name type="scientific">Rhodovulum marinum</name>
    <dbReference type="NCBI Taxonomy" id="320662"/>
    <lineage>
        <taxon>Bacteria</taxon>
        <taxon>Pseudomonadati</taxon>
        <taxon>Pseudomonadota</taxon>
        <taxon>Alphaproteobacteria</taxon>
        <taxon>Rhodobacterales</taxon>
        <taxon>Paracoccaceae</taxon>
        <taxon>Rhodovulum</taxon>
    </lineage>
</organism>
<dbReference type="EMBL" id="SLXP01000001">
    <property type="protein sequence ID" value="TCP43936.1"/>
    <property type="molecule type" value="Genomic_DNA"/>
</dbReference>
<dbReference type="RefSeq" id="WP_132460102.1">
    <property type="nucleotide sequence ID" value="NZ_SLXP01000001.1"/>
</dbReference>